<organism evidence="5 6">
    <name type="scientific">Monascus purpureus</name>
    <name type="common">Red mold</name>
    <name type="synonym">Monascus anka</name>
    <dbReference type="NCBI Taxonomy" id="5098"/>
    <lineage>
        <taxon>Eukaryota</taxon>
        <taxon>Fungi</taxon>
        <taxon>Dikarya</taxon>
        <taxon>Ascomycota</taxon>
        <taxon>Pezizomycotina</taxon>
        <taxon>Eurotiomycetes</taxon>
        <taxon>Eurotiomycetidae</taxon>
        <taxon>Eurotiales</taxon>
        <taxon>Aspergillaceae</taxon>
        <taxon>Monascus</taxon>
    </lineage>
</organism>
<dbReference type="EMBL" id="VIFY01000268">
    <property type="protein sequence ID" value="TQB67993.1"/>
    <property type="molecule type" value="Genomic_DNA"/>
</dbReference>
<dbReference type="Proteomes" id="UP000319663">
    <property type="component" value="Unassembled WGS sequence"/>
</dbReference>
<evidence type="ECO:0000313" key="5">
    <source>
        <dbReference type="EMBL" id="TQB67993.1"/>
    </source>
</evidence>
<name>A0A507QJL0_MONPU</name>
<accession>A0A507QJL0</accession>
<dbReference type="GO" id="GO:0006078">
    <property type="term" value="P:(1-&gt;6)-beta-D-glucan biosynthetic process"/>
    <property type="evidence" value="ECO:0007669"/>
    <property type="project" value="InterPro"/>
</dbReference>
<feature type="chain" id="PRO_5021474994" evidence="2">
    <location>
        <begin position="20"/>
        <end position="253"/>
    </location>
</feature>
<dbReference type="GO" id="GO:0042546">
    <property type="term" value="P:cell wall biogenesis"/>
    <property type="evidence" value="ECO:0007669"/>
    <property type="project" value="InterPro"/>
</dbReference>
<evidence type="ECO:0000256" key="2">
    <source>
        <dbReference type="SAM" id="SignalP"/>
    </source>
</evidence>
<dbReference type="Pfam" id="PF05390">
    <property type="entry name" value="Kre9_KNH1_C"/>
    <property type="match status" value="1"/>
</dbReference>
<feature type="domain" description="Yeast cell wall synthesis Kre9/Knh1 C-terminal" evidence="3">
    <location>
        <begin position="170"/>
        <end position="245"/>
    </location>
</feature>
<proteinExistence type="predicted"/>
<comment type="caution">
    <text evidence="5">The sequence shown here is derived from an EMBL/GenBank/DDBJ whole genome shotgun (WGS) entry which is preliminary data.</text>
</comment>
<dbReference type="GO" id="GO:0031505">
    <property type="term" value="P:fungal-type cell wall organization"/>
    <property type="evidence" value="ECO:0007669"/>
    <property type="project" value="TreeGrafter"/>
</dbReference>
<dbReference type="PANTHER" id="PTHR28154:SF1">
    <property type="entry name" value="CELL WALL SYNTHESIS PROTEIN KNH1-RELATED"/>
    <property type="match status" value="1"/>
</dbReference>
<dbReference type="STRING" id="5098.A0A507QJL0"/>
<protein>
    <submittedName>
        <fullName evidence="5">Uncharacterized protein</fullName>
    </submittedName>
</protein>
<evidence type="ECO:0000259" key="3">
    <source>
        <dbReference type="Pfam" id="PF05390"/>
    </source>
</evidence>
<feature type="non-terminal residue" evidence="5">
    <location>
        <position position="253"/>
    </location>
</feature>
<evidence type="ECO:0000256" key="1">
    <source>
        <dbReference type="ARBA" id="ARBA00022729"/>
    </source>
</evidence>
<dbReference type="GO" id="GO:0005576">
    <property type="term" value="C:extracellular region"/>
    <property type="evidence" value="ECO:0007669"/>
    <property type="project" value="TreeGrafter"/>
</dbReference>
<reference evidence="5 6" key="1">
    <citation type="submission" date="2019-06" db="EMBL/GenBank/DDBJ databases">
        <title>Wine fermentation using esterase from Monascus purpureus.</title>
        <authorList>
            <person name="Geng C."/>
            <person name="Zhang Y."/>
        </authorList>
    </citation>
    <scope>NUCLEOTIDE SEQUENCE [LARGE SCALE GENOMIC DNA]</scope>
    <source>
        <strain evidence="5">HQ1</strain>
    </source>
</reference>
<dbReference type="InterPro" id="IPR045328">
    <property type="entry name" value="Kre9/Knh1"/>
</dbReference>
<evidence type="ECO:0000313" key="6">
    <source>
        <dbReference type="Proteomes" id="UP000319663"/>
    </source>
</evidence>
<feature type="domain" description="Yeast cell wall synthesis Kre9/Knh1-like N-terminal" evidence="4">
    <location>
        <begin position="26"/>
        <end position="127"/>
    </location>
</feature>
<dbReference type="AlphaFoldDB" id="A0A507QJL0"/>
<dbReference type="InterPro" id="IPR008659">
    <property type="entry name" value="Kre9/Knh1_C"/>
</dbReference>
<dbReference type="Pfam" id="PF10342">
    <property type="entry name" value="Kre9_KNH"/>
    <property type="match status" value="1"/>
</dbReference>
<evidence type="ECO:0000259" key="4">
    <source>
        <dbReference type="Pfam" id="PF10342"/>
    </source>
</evidence>
<dbReference type="PANTHER" id="PTHR28154">
    <property type="entry name" value="CELL WALL SYNTHESIS PROTEIN KNH1-RELATED"/>
    <property type="match status" value="1"/>
</dbReference>
<sequence length="253" mass="27135">MKIIRSLPLLLTFLSAVSADVEFTVPPAGSTIKAGDVITVHWKESGNHPTISELAQYDLYLCAGGDTPDSYDEAELLIKNGVFERGNSVSFRISPSVGGDDANAYFLKMVSSGPGTSIINFSDRFTISDTTGSFSDKIKENVLSISDPSGQMIRAHHEREELRKRQNIGAYTIPYDQQSGLTRYAPMAKRPGTAITATVTAPQYPTSAYALATTYLAEATIKTTLSATATYSVSSVENTAPAASQATVDSKMK</sequence>
<dbReference type="InterPro" id="IPR018466">
    <property type="entry name" value="Kre9/Knh1-like_N"/>
</dbReference>
<feature type="signal peptide" evidence="2">
    <location>
        <begin position="1"/>
        <end position="19"/>
    </location>
</feature>
<keyword evidence="1 2" id="KW-0732">Signal</keyword>
<gene>
    <name evidence="5" type="ORF">MPDQ_004192</name>
</gene>
<keyword evidence="6" id="KW-1185">Reference proteome</keyword>